<sequence>MVWPGHGRVGRGSARAGLGWRAAWHGARAVPRVGVQALSNKGRSTLVAKKVLCRASDLKLRHGHYVHQAALVSGRQQGHIFMEMFCCFFFVSSQYKLFLWPLA</sequence>
<organism evidence="1 2">
    <name type="scientific">Pleurodeles waltl</name>
    <name type="common">Iberian ribbed newt</name>
    <dbReference type="NCBI Taxonomy" id="8319"/>
    <lineage>
        <taxon>Eukaryota</taxon>
        <taxon>Metazoa</taxon>
        <taxon>Chordata</taxon>
        <taxon>Craniata</taxon>
        <taxon>Vertebrata</taxon>
        <taxon>Euteleostomi</taxon>
        <taxon>Amphibia</taxon>
        <taxon>Batrachia</taxon>
        <taxon>Caudata</taxon>
        <taxon>Salamandroidea</taxon>
        <taxon>Salamandridae</taxon>
        <taxon>Pleurodelinae</taxon>
        <taxon>Pleurodeles</taxon>
    </lineage>
</organism>
<accession>A0AAV7VKD3</accession>
<evidence type="ECO:0000313" key="2">
    <source>
        <dbReference type="Proteomes" id="UP001066276"/>
    </source>
</evidence>
<reference evidence="1" key="1">
    <citation type="journal article" date="2022" name="bioRxiv">
        <title>Sequencing and chromosome-scale assembly of the giantPleurodeles waltlgenome.</title>
        <authorList>
            <person name="Brown T."/>
            <person name="Elewa A."/>
            <person name="Iarovenko S."/>
            <person name="Subramanian E."/>
            <person name="Araus A.J."/>
            <person name="Petzold A."/>
            <person name="Susuki M."/>
            <person name="Suzuki K.-i.T."/>
            <person name="Hayashi T."/>
            <person name="Toyoda A."/>
            <person name="Oliveira C."/>
            <person name="Osipova E."/>
            <person name="Leigh N.D."/>
            <person name="Simon A."/>
            <person name="Yun M.H."/>
        </authorList>
    </citation>
    <scope>NUCLEOTIDE SEQUENCE</scope>
    <source>
        <strain evidence="1">20211129_DDA</strain>
        <tissue evidence="1">Liver</tissue>
    </source>
</reference>
<dbReference type="EMBL" id="JANPWB010000003">
    <property type="protein sequence ID" value="KAJ1201181.1"/>
    <property type="molecule type" value="Genomic_DNA"/>
</dbReference>
<dbReference type="AlphaFoldDB" id="A0AAV7VKD3"/>
<comment type="caution">
    <text evidence="1">The sequence shown here is derived from an EMBL/GenBank/DDBJ whole genome shotgun (WGS) entry which is preliminary data.</text>
</comment>
<gene>
    <name evidence="1" type="ORF">NDU88_004995</name>
</gene>
<keyword evidence="2" id="KW-1185">Reference proteome</keyword>
<proteinExistence type="predicted"/>
<evidence type="ECO:0000313" key="1">
    <source>
        <dbReference type="EMBL" id="KAJ1201181.1"/>
    </source>
</evidence>
<dbReference type="Proteomes" id="UP001066276">
    <property type="component" value="Chromosome 2_1"/>
</dbReference>
<protein>
    <submittedName>
        <fullName evidence="1">Uncharacterized protein</fullName>
    </submittedName>
</protein>
<name>A0AAV7VKD3_PLEWA</name>